<reference evidence="2 3" key="1">
    <citation type="submission" date="2024-09" db="EMBL/GenBank/DDBJ databases">
        <authorList>
            <person name="Sun Q."/>
            <person name="Mori K."/>
        </authorList>
    </citation>
    <scope>NUCLEOTIDE SEQUENCE [LARGE SCALE GENOMIC DNA]</scope>
    <source>
        <strain evidence="2 3">CCM 8543</strain>
    </source>
</reference>
<evidence type="ECO:0000313" key="3">
    <source>
        <dbReference type="Proteomes" id="UP001589755"/>
    </source>
</evidence>
<accession>A0ABV6D8X4</accession>
<name>A0ABV6D8X4_9HYPH</name>
<dbReference type="SUPFAM" id="SSF48295">
    <property type="entry name" value="TrpR-like"/>
    <property type="match status" value="1"/>
</dbReference>
<dbReference type="SMART" id="SM00760">
    <property type="entry name" value="Bac_DnaA_C"/>
    <property type="match status" value="1"/>
</dbReference>
<dbReference type="CDD" id="cd06571">
    <property type="entry name" value="Bac_DnaA_C"/>
    <property type="match status" value="1"/>
</dbReference>
<gene>
    <name evidence="2" type="ORF">ACFFJ2_11930</name>
</gene>
<dbReference type="Pfam" id="PF08299">
    <property type="entry name" value="Bac_DnaA_C"/>
    <property type="match status" value="1"/>
</dbReference>
<dbReference type="RefSeq" id="WP_261520481.1">
    <property type="nucleotide sequence ID" value="NZ_JAODNW010000010.1"/>
</dbReference>
<dbReference type="InterPro" id="IPR013159">
    <property type="entry name" value="DnaA_C"/>
</dbReference>
<comment type="caution">
    <text evidence="2">The sequence shown here is derived from an EMBL/GenBank/DDBJ whole genome shotgun (WGS) entry which is preliminary data.</text>
</comment>
<keyword evidence="3" id="KW-1185">Reference proteome</keyword>
<organism evidence="2 3">
    <name type="scientific">Chelativorans intermedius</name>
    <dbReference type="NCBI Taxonomy" id="515947"/>
    <lineage>
        <taxon>Bacteria</taxon>
        <taxon>Pseudomonadati</taxon>
        <taxon>Pseudomonadota</taxon>
        <taxon>Alphaproteobacteria</taxon>
        <taxon>Hyphomicrobiales</taxon>
        <taxon>Phyllobacteriaceae</taxon>
        <taxon>Chelativorans</taxon>
    </lineage>
</organism>
<proteinExistence type="predicted"/>
<dbReference type="Proteomes" id="UP001589755">
    <property type="component" value="Unassembled WGS sequence"/>
</dbReference>
<protein>
    <submittedName>
        <fullName evidence="2">Helix-turn-helix domain-containing protein</fullName>
    </submittedName>
</protein>
<dbReference type="Gene3D" id="1.10.1750.10">
    <property type="match status" value="1"/>
</dbReference>
<evidence type="ECO:0000313" key="2">
    <source>
        <dbReference type="EMBL" id="MFC0209106.1"/>
    </source>
</evidence>
<dbReference type="InterPro" id="IPR010921">
    <property type="entry name" value="Trp_repressor/repl_initiator"/>
</dbReference>
<evidence type="ECO:0000259" key="1">
    <source>
        <dbReference type="SMART" id="SM00760"/>
    </source>
</evidence>
<sequence>MPLTAAIAMQQEDEGEDIGALGQPAYAPRLSPVSEERVADICECMMDIVAALFGVSGRELRQPGRSPAEVARVRQIGMYVTHVVLGLSMTDVGRGFRRDRKTVVHACHLIEDMRDDEDFDSIVHMVERVAAAAFRQTQVLP</sequence>
<dbReference type="EMBL" id="JBHLXD010000018">
    <property type="protein sequence ID" value="MFC0209106.1"/>
    <property type="molecule type" value="Genomic_DNA"/>
</dbReference>
<feature type="domain" description="Chromosomal replication initiator DnaA C-terminal" evidence="1">
    <location>
        <begin position="41"/>
        <end position="110"/>
    </location>
</feature>